<dbReference type="Proteomes" id="UP001203761">
    <property type="component" value="Unassembled WGS sequence"/>
</dbReference>
<proteinExistence type="predicted"/>
<organism evidence="2 3">
    <name type="scientific">Brachybacterium equifaecis</name>
    <dbReference type="NCBI Taxonomy" id="2910770"/>
    <lineage>
        <taxon>Bacteria</taxon>
        <taxon>Bacillati</taxon>
        <taxon>Actinomycetota</taxon>
        <taxon>Actinomycetes</taxon>
        <taxon>Micrococcales</taxon>
        <taxon>Dermabacteraceae</taxon>
        <taxon>Brachybacterium</taxon>
    </lineage>
</organism>
<dbReference type="EMBL" id="JAKNCJ010000002">
    <property type="protein sequence ID" value="MCL6423281.1"/>
    <property type="molecule type" value="Genomic_DNA"/>
</dbReference>
<name>A0ABT0R090_9MICO</name>
<keyword evidence="1" id="KW-0812">Transmembrane</keyword>
<feature type="transmembrane region" description="Helical" evidence="1">
    <location>
        <begin position="44"/>
        <end position="62"/>
    </location>
</feature>
<evidence type="ECO:0000313" key="2">
    <source>
        <dbReference type="EMBL" id="MCL6423281.1"/>
    </source>
</evidence>
<evidence type="ECO:0000313" key="3">
    <source>
        <dbReference type="Proteomes" id="UP001203761"/>
    </source>
</evidence>
<evidence type="ECO:0000256" key="1">
    <source>
        <dbReference type="SAM" id="Phobius"/>
    </source>
</evidence>
<gene>
    <name evidence="2" type="ORF">Bequi_07765</name>
</gene>
<feature type="transmembrane region" description="Helical" evidence="1">
    <location>
        <begin position="20"/>
        <end position="38"/>
    </location>
</feature>
<comment type="caution">
    <text evidence="2">The sequence shown here is derived from an EMBL/GenBank/DDBJ whole genome shotgun (WGS) entry which is preliminary data.</text>
</comment>
<reference evidence="2" key="1">
    <citation type="submission" date="2022-02" db="EMBL/GenBank/DDBJ databases">
        <authorList>
            <person name="Lee M."/>
            <person name="Kim S.-J."/>
            <person name="Jung M.-Y."/>
        </authorList>
    </citation>
    <scope>NUCLEOTIDE SEQUENCE</scope>
    <source>
        <strain evidence="2">JHP9</strain>
    </source>
</reference>
<accession>A0ABT0R090</accession>
<sequence>MDESRNPAPLDGPPVRRARLWLRPALLTIGGIAAALLLVAIDQVLAGVLLAALALLMGFWTSPLRRGRHVPLATALEMRSDERAIILWAPGDPLSARLQTAIRSGRPDVSWVNVLQDPMAQEFLRTSGGRGALPLVIVGSHVLRRATVGQLLDAMADGAERAAAQSESA</sequence>
<keyword evidence="3" id="KW-1185">Reference proteome</keyword>
<dbReference type="RefSeq" id="WP_249737365.1">
    <property type="nucleotide sequence ID" value="NZ_JAKNCJ010000002.1"/>
</dbReference>
<protein>
    <submittedName>
        <fullName evidence="2">DUF2254 domain-containing protein</fullName>
    </submittedName>
</protein>
<keyword evidence="1" id="KW-1133">Transmembrane helix</keyword>
<keyword evidence="1" id="KW-0472">Membrane</keyword>